<name>A0A840L821_9BURK</name>
<dbReference type="AlphaFoldDB" id="A0A840L821"/>
<gene>
    <name evidence="2" type="ORF">HNP55_000052</name>
</gene>
<protein>
    <recommendedName>
        <fullName evidence="4">MSHA biogenesis protein MshK</fullName>
    </recommendedName>
</protein>
<dbReference type="Proteomes" id="UP000562027">
    <property type="component" value="Unassembled WGS sequence"/>
</dbReference>
<dbReference type="RefSeq" id="WP_184294829.1">
    <property type="nucleotide sequence ID" value="NZ_JACHLP010000001.1"/>
</dbReference>
<evidence type="ECO:0008006" key="4">
    <source>
        <dbReference type="Google" id="ProtNLM"/>
    </source>
</evidence>
<dbReference type="EMBL" id="JACHLP010000001">
    <property type="protein sequence ID" value="MBB4841557.1"/>
    <property type="molecule type" value="Genomic_DNA"/>
</dbReference>
<feature type="region of interest" description="Disordered" evidence="1">
    <location>
        <begin position="114"/>
        <end position="149"/>
    </location>
</feature>
<evidence type="ECO:0000256" key="1">
    <source>
        <dbReference type="SAM" id="MobiDB-lite"/>
    </source>
</evidence>
<reference evidence="2 3" key="1">
    <citation type="submission" date="2020-08" db="EMBL/GenBank/DDBJ databases">
        <title>Functional genomics of gut bacteria from endangered species of beetles.</title>
        <authorList>
            <person name="Carlos-Shanley C."/>
        </authorList>
    </citation>
    <scope>NUCLEOTIDE SEQUENCE [LARGE SCALE GENOMIC DNA]</scope>
    <source>
        <strain evidence="2 3">S00239</strain>
    </source>
</reference>
<proteinExistence type="predicted"/>
<organism evidence="2 3">
    <name type="scientific">Roseateles oligotrophus</name>
    <dbReference type="NCBI Taxonomy" id="1769250"/>
    <lineage>
        <taxon>Bacteria</taxon>
        <taxon>Pseudomonadati</taxon>
        <taxon>Pseudomonadota</taxon>
        <taxon>Betaproteobacteria</taxon>
        <taxon>Burkholderiales</taxon>
        <taxon>Sphaerotilaceae</taxon>
        <taxon>Roseateles</taxon>
    </lineage>
</organism>
<evidence type="ECO:0000313" key="2">
    <source>
        <dbReference type="EMBL" id="MBB4841557.1"/>
    </source>
</evidence>
<sequence>MRRPLLPTLPALLTLFLLGALPVHGEELRDPSSWPAALRGPAGSTGEGEASGNAAEQQIKQIVVRHGKPFVVAGGREWGVGAKLGTATILRIEEQAVWLRDAQGSRRVALYPGIEKKAASDAGGGKPRPTAAKAKKSKPEVSAPLQETP</sequence>
<feature type="region of interest" description="Disordered" evidence="1">
    <location>
        <begin position="28"/>
        <end position="55"/>
    </location>
</feature>
<evidence type="ECO:0000313" key="3">
    <source>
        <dbReference type="Proteomes" id="UP000562027"/>
    </source>
</evidence>
<accession>A0A840L821</accession>
<comment type="caution">
    <text evidence="2">The sequence shown here is derived from an EMBL/GenBank/DDBJ whole genome shotgun (WGS) entry which is preliminary data.</text>
</comment>
<keyword evidence="3" id="KW-1185">Reference proteome</keyword>